<accession>A0ABD7GPW8</accession>
<dbReference type="EMBL" id="QRBW01000083">
    <property type="protein sequence ID" value="RDT57207.1"/>
    <property type="molecule type" value="Genomic_DNA"/>
</dbReference>
<organism evidence="1 2">
    <name type="scientific">Enterobacter roggenkampii</name>
    <dbReference type="NCBI Taxonomy" id="1812935"/>
    <lineage>
        <taxon>Bacteria</taxon>
        <taxon>Pseudomonadati</taxon>
        <taxon>Pseudomonadota</taxon>
        <taxon>Gammaproteobacteria</taxon>
        <taxon>Enterobacterales</taxon>
        <taxon>Enterobacteriaceae</taxon>
        <taxon>Enterobacter</taxon>
        <taxon>Enterobacter cloacae complex</taxon>
    </lineage>
</organism>
<sequence length="81" mass="9233">MRIDPCSVNTFFNENSRNVTVWLGCEQRDRIFGNYWLLIGFSCAKAGQKKSGPAGPEMKCVIICRLTGERLPHVLTDRSWI</sequence>
<evidence type="ECO:0008006" key="3">
    <source>
        <dbReference type="Google" id="ProtNLM"/>
    </source>
</evidence>
<reference evidence="1 2" key="1">
    <citation type="submission" date="2018-07" db="EMBL/GenBank/DDBJ databases">
        <title>The use of a cohorting ward and systematic surveillance cultures for the control of a Klebsiella pneumoniae carbapenemase (KPC)-producing Enterobacteriaceae outbreak.</title>
        <authorList>
            <person name="Doi Y."/>
        </authorList>
    </citation>
    <scope>NUCLEOTIDE SEQUENCE [LARGE SCALE GENOMIC DNA]</scope>
    <source>
        <strain evidence="1 2">1-RC-17-04017</strain>
    </source>
</reference>
<gene>
    <name evidence="1" type="ORF">DXF87_23830</name>
</gene>
<name>A0ABD7GPW8_9ENTR</name>
<proteinExistence type="predicted"/>
<comment type="caution">
    <text evidence="1">The sequence shown here is derived from an EMBL/GenBank/DDBJ whole genome shotgun (WGS) entry which is preliminary data.</text>
</comment>
<dbReference type="Proteomes" id="UP000255291">
    <property type="component" value="Unassembled WGS sequence"/>
</dbReference>
<protein>
    <recommendedName>
        <fullName evidence="3">Transposase</fullName>
    </recommendedName>
</protein>
<evidence type="ECO:0000313" key="1">
    <source>
        <dbReference type="EMBL" id="RDT57207.1"/>
    </source>
</evidence>
<dbReference type="AlphaFoldDB" id="A0ABD7GPW8"/>
<evidence type="ECO:0000313" key="2">
    <source>
        <dbReference type="Proteomes" id="UP000255291"/>
    </source>
</evidence>